<keyword evidence="2 6" id="KW-0678">Repressor</keyword>
<dbReference type="InterPro" id="IPR038933">
    <property type="entry name" value="Ovate"/>
</dbReference>
<gene>
    <name evidence="9" type="ORF">Sjap_016874</name>
</gene>
<evidence type="ECO:0000256" key="2">
    <source>
        <dbReference type="ARBA" id="ARBA00022491"/>
    </source>
</evidence>
<dbReference type="GO" id="GO:0045892">
    <property type="term" value="P:negative regulation of DNA-templated transcription"/>
    <property type="evidence" value="ECO:0007669"/>
    <property type="project" value="UniProtKB-UniRule"/>
</dbReference>
<comment type="caution">
    <text evidence="9">The sequence shown here is derived from an EMBL/GenBank/DDBJ whole genome shotgun (WGS) entry which is preliminary data.</text>
</comment>
<dbReference type="GO" id="GO:0005634">
    <property type="term" value="C:nucleus"/>
    <property type="evidence" value="ECO:0007669"/>
    <property type="project" value="UniProtKB-SubCell"/>
</dbReference>
<feature type="domain" description="OVATE" evidence="8">
    <location>
        <begin position="206"/>
        <end position="265"/>
    </location>
</feature>
<evidence type="ECO:0000259" key="8">
    <source>
        <dbReference type="PROSITE" id="PS51754"/>
    </source>
</evidence>
<organism evidence="9 10">
    <name type="scientific">Stephania japonica</name>
    <dbReference type="NCBI Taxonomy" id="461633"/>
    <lineage>
        <taxon>Eukaryota</taxon>
        <taxon>Viridiplantae</taxon>
        <taxon>Streptophyta</taxon>
        <taxon>Embryophyta</taxon>
        <taxon>Tracheophyta</taxon>
        <taxon>Spermatophyta</taxon>
        <taxon>Magnoliopsida</taxon>
        <taxon>Ranunculales</taxon>
        <taxon>Menispermaceae</taxon>
        <taxon>Menispermoideae</taxon>
        <taxon>Cissampelideae</taxon>
        <taxon>Stephania</taxon>
    </lineage>
</organism>
<keyword evidence="3 6" id="KW-0805">Transcription regulation</keyword>
<comment type="function">
    <text evidence="6">Transcriptional repressor that regulates multiple aspects of plant growth and development.</text>
</comment>
<dbReference type="NCBIfam" id="TIGR01568">
    <property type="entry name" value="A_thal_3678"/>
    <property type="match status" value="1"/>
</dbReference>
<feature type="compositionally biased region" description="Polar residues" evidence="7">
    <location>
        <begin position="146"/>
        <end position="156"/>
    </location>
</feature>
<dbReference type="AlphaFoldDB" id="A0AAP0I536"/>
<name>A0AAP0I536_9MAGN</name>
<comment type="subcellular location">
    <subcellularLocation>
        <location evidence="1 6">Nucleus</location>
    </subcellularLocation>
</comment>
<feature type="compositionally biased region" description="Polar residues" evidence="7">
    <location>
        <begin position="127"/>
        <end position="139"/>
    </location>
</feature>
<protein>
    <recommendedName>
        <fullName evidence="6">Transcription repressor</fullName>
    </recommendedName>
    <alternativeName>
        <fullName evidence="6">Ovate family protein</fullName>
    </alternativeName>
</protein>
<feature type="compositionally biased region" description="Polar residues" evidence="7">
    <location>
        <begin position="97"/>
        <end position="106"/>
    </location>
</feature>
<keyword evidence="5 6" id="KW-0539">Nucleus</keyword>
<proteinExistence type="predicted"/>
<evidence type="ECO:0000313" key="9">
    <source>
        <dbReference type="EMBL" id="KAK9108814.1"/>
    </source>
</evidence>
<feature type="compositionally biased region" description="Basic residues" evidence="7">
    <location>
        <begin position="158"/>
        <end position="180"/>
    </location>
</feature>
<dbReference type="Pfam" id="PF04844">
    <property type="entry name" value="Ovate"/>
    <property type="match status" value="1"/>
</dbReference>
<evidence type="ECO:0000256" key="6">
    <source>
        <dbReference type="RuleBase" id="RU367028"/>
    </source>
</evidence>
<keyword evidence="4 6" id="KW-0804">Transcription</keyword>
<reference evidence="9 10" key="1">
    <citation type="submission" date="2024-01" db="EMBL/GenBank/DDBJ databases">
        <title>Genome assemblies of Stephania.</title>
        <authorList>
            <person name="Yang L."/>
        </authorList>
    </citation>
    <scope>NUCLEOTIDE SEQUENCE [LARGE SCALE GENOMIC DNA]</scope>
    <source>
        <strain evidence="9">QJT</strain>
        <tissue evidence="9">Leaf</tissue>
    </source>
</reference>
<keyword evidence="10" id="KW-1185">Reference proteome</keyword>
<sequence length="269" mass="30649">MGKRLKFRLSRVISYLNSSCRSKNPSNLPRSPLPSTITTTNTGFFMLSPVNPKALDIDFPHSRHVSSSPSVFSSLNRWIKRGHPDPDPDSDPPFGATRSSQNQQFRWRQEEKWHVVAKVNEPPDTPSSPRQKLCNSSASDYDDSETQSLQQSAESHQSQRKKKKKKKKMKSRKKYYRSRGRFGGDETESLVSSSGCASKVKESFAVVKRSEDPYEDFKGSMLEMILAKEMFNVGDLEELLHCFLALNSRRHHGVIVEAFSDIWAILFCE</sequence>
<dbReference type="PROSITE" id="PS51754">
    <property type="entry name" value="OVATE"/>
    <property type="match status" value="1"/>
</dbReference>
<evidence type="ECO:0000256" key="5">
    <source>
        <dbReference type="ARBA" id="ARBA00023242"/>
    </source>
</evidence>
<feature type="region of interest" description="Disordered" evidence="7">
    <location>
        <begin position="119"/>
        <end position="186"/>
    </location>
</feature>
<evidence type="ECO:0000256" key="7">
    <source>
        <dbReference type="SAM" id="MobiDB-lite"/>
    </source>
</evidence>
<evidence type="ECO:0000256" key="4">
    <source>
        <dbReference type="ARBA" id="ARBA00023163"/>
    </source>
</evidence>
<evidence type="ECO:0000313" key="10">
    <source>
        <dbReference type="Proteomes" id="UP001417504"/>
    </source>
</evidence>
<dbReference type="PANTHER" id="PTHR33057:SF224">
    <property type="entry name" value="TRANSCRIPTION REPRESSOR"/>
    <property type="match status" value="1"/>
</dbReference>
<dbReference type="Proteomes" id="UP001417504">
    <property type="component" value="Unassembled WGS sequence"/>
</dbReference>
<dbReference type="PANTHER" id="PTHR33057">
    <property type="entry name" value="TRANSCRIPTION REPRESSOR OFP7-RELATED"/>
    <property type="match status" value="1"/>
</dbReference>
<evidence type="ECO:0000256" key="1">
    <source>
        <dbReference type="ARBA" id="ARBA00004123"/>
    </source>
</evidence>
<dbReference type="InterPro" id="IPR006458">
    <property type="entry name" value="Ovate_C"/>
</dbReference>
<feature type="region of interest" description="Disordered" evidence="7">
    <location>
        <begin position="78"/>
        <end position="107"/>
    </location>
</feature>
<dbReference type="EMBL" id="JBBNAE010000007">
    <property type="protein sequence ID" value="KAK9108814.1"/>
    <property type="molecule type" value="Genomic_DNA"/>
</dbReference>
<accession>A0AAP0I536</accession>
<evidence type="ECO:0000256" key="3">
    <source>
        <dbReference type="ARBA" id="ARBA00023015"/>
    </source>
</evidence>